<evidence type="ECO:0000313" key="1">
    <source>
        <dbReference type="EMBL" id="MET3658403.1"/>
    </source>
</evidence>
<evidence type="ECO:0000313" key="2">
    <source>
        <dbReference type="Proteomes" id="UP001549104"/>
    </source>
</evidence>
<name>A0ABV2KEB1_SPOPS</name>
<keyword evidence="2" id="KW-1185">Reference proteome</keyword>
<dbReference type="RefSeq" id="WP_354314046.1">
    <property type="nucleotide sequence ID" value="NZ_JBEPME010000005.1"/>
</dbReference>
<organism evidence="1 2">
    <name type="scientific">Sporosarcina psychrophila</name>
    <name type="common">Bacillus psychrophilus</name>
    <dbReference type="NCBI Taxonomy" id="1476"/>
    <lineage>
        <taxon>Bacteria</taxon>
        <taxon>Bacillati</taxon>
        <taxon>Bacillota</taxon>
        <taxon>Bacilli</taxon>
        <taxon>Bacillales</taxon>
        <taxon>Caryophanaceae</taxon>
        <taxon>Sporosarcina</taxon>
    </lineage>
</organism>
<protein>
    <submittedName>
        <fullName evidence="1">Uncharacterized protein</fullName>
    </submittedName>
</protein>
<dbReference type="Proteomes" id="UP001549104">
    <property type="component" value="Unassembled WGS sequence"/>
</dbReference>
<proteinExistence type="predicted"/>
<comment type="caution">
    <text evidence="1">The sequence shown here is derived from an EMBL/GenBank/DDBJ whole genome shotgun (WGS) entry which is preliminary data.</text>
</comment>
<reference evidence="1 2" key="1">
    <citation type="submission" date="2024-06" db="EMBL/GenBank/DDBJ databases">
        <title>Sorghum-associated microbial communities from plants grown in Nebraska, USA.</title>
        <authorList>
            <person name="Schachtman D."/>
        </authorList>
    </citation>
    <scope>NUCLEOTIDE SEQUENCE [LARGE SCALE GENOMIC DNA]</scope>
    <source>
        <strain evidence="1 2">1288</strain>
    </source>
</reference>
<accession>A0ABV2KEB1</accession>
<gene>
    <name evidence="1" type="ORF">ABIC55_003520</name>
</gene>
<sequence length="78" mass="9303">MTLEKRNEFLERIYDFQMEEKKDGAHINAKNNEHYAEELAMAKYWEENGCIEVYAEASGFFEFKLTAYGTDYVEKNFI</sequence>
<dbReference type="EMBL" id="JBEPME010000005">
    <property type="protein sequence ID" value="MET3658403.1"/>
    <property type="molecule type" value="Genomic_DNA"/>
</dbReference>